<dbReference type="InterPro" id="IPR024083">
    <property type="entry name" value="Fumarase/histidase_N"/>
</dbReference>
<feature type="domain" description="Fumarase C C-terminal" evidence="7">
    <location>
        <begin position="399"/>
        <end position="451"/>
    </location>
</feature>
<dbReference type="Proteomes" id="UP000321400">
    <property type="component" value="Unassembled WGS sequence"/>
</dbReference>
<dbReference type="PANTHER" id="PTHR11444:SF1">
    <property type="entry name" value="FUMARATE HYDRATASE, MITOCHONDRIAL"/>
    <property type="match status" value="1"/>
</dbReference>
<evidence type="ECO:0000259" key="7">
    <source>
        <dbReference type="Pfam" id="PF10415"/>
    </source>
</evidence>
<dbReference type="InterPro" id="IPR000362">
    <property type="entry name" value="Fumarate_lyase_fam"/>
</dbReference>
<feature type="binding site" evidence="5">
    <location>
        <position position="310"/>
    </location>
    <ligand>
        <name>substrate</name>
    </ligand>
</feature>
<dbReference type="GO" id="GO:0008797">
    <property type="term" value="F:aspartate ammonia-lyase activity"/>
    <property type="evidence" value="ECO:0007669"/>
    <property type="project" value="UniProtKB-EC"/>
</dbReference>
<dbReference type="InterPro" id="IPR008948">
    <property type="entry name" value="L-Aspartase-like"/>
</dbReference>
<dbReference type="CDD" id="cd01362">
    <property type="entry name" value="Fumarase_classII"/>
    <property type="match status" value="1"/>
</dbReference>
<comment type="catalytic activity">
    <reaction evidence="5">
        <text>(S)-malate = fumarate + H2O</text>
        <dbReference type="Rhea" id="RHEA:12460"/>
        <dbReference type="ChEBI" id="CHEBI:15377"/>
        <dbReference type="ChEBI" id="CHEBI:15589"/>
        <dbReference type="ChEBI" id="CHEBI:29806"/>
        <dbReference type="EC" id="4.2.1.2"/>
    </reaction>
</comment>
<dbReference type="Pfam" id="PF10415">
    <property type="entry name" value="FumaraseC_C"/>
    <property type="match status" value="1"/>
</dbReference>
<feature type="binding site" evidence="5">
    <location>
        <begin position="130"/>
        <end position="132"/>
    </location>
    <ligand>
        <name>substrate</name>
    </ligand>
</feature>
<dbReference type="AlphaFoldDB" id="A0A511X1M9"/>
<feature type="site" description="Important for catalytic activity" evidence="5">
    <location>
        <position position="322"/>
    </location>
</feature>
<reference evidence="8 9" key="1">
    <citation type="submission" date="2019-07" db="EMBL/GenBank/DDBJ databases">
        <title>Whole genome shotgun sequence of Halolactibacillus alkaliphilus NBRC 103919.</title>
        <authorList>
            <person name="Hosoyama A."/>
            <person name="Uohara A."/>
            <person name="Ohji S."/>
            <person name="Ichikawa N."/>
        </authorList>
    </citation>
    <scope>NUCLEOTIDE SEQUENCE [LARGE SCALE GENOMIC DNA]</scope>
    <source>
        <strain evidence="8 9">NBRC 103919</strain>
    </source>
</reference>
<evidence type="ECO:0000313" key="8">
    <source>
        <dbReference type="EMBL" id="GEN56862.1"/>
    </source>
</evidence>
<dbReference type="NCBIfam" id="TIGR00979">
    <property type="entry name" value="fumC_II"/>
    <property type="match status" value="1"/>
</dbReference>
<dbReference type="GO" id="GO:0006108">
    <property type="term" value="P:malate metabolic process"/>
    <property type="evidence" value="ECO:0007669"/>
    <property type="project" value="TreeGrafter"/>
</dbReference>
<feature type="active site" description="Proton donor/acceptor" evidence="5">
    <location>
        <position position="179"/>
    </location>
</feature>
<feature type="binding site" description="in site B" evidence="5">
    <location>
        <begin position="120"/>
        <end position="123"/>
    </location>
    <ligand>
        <name>substrate</name>
    </ligand>
</feature>
<dbReference type="GO" id="GO:0005737">
    <property type="term" value="C:cytoplasm"/>
    <property type="evidence" value="ECO:0007669"/>
    <property type="project" value="UniProtKB-SubCell"/>
</dbReference>
<dbReference type="STRING" id="442899.SAMN05720591_11429"/>
<feature type="binding site" evidence="5">
    <location>
        <begin position="315"/>
        <end position="317"/>
    </location>
    <ligand>
        <name>substrate</name>
    </ligand>
</feature>
<dbReference type="FunFam" id="1.20.200.10:FF:000001">
    <property type="entry name" value="Fumarate hydratase, mitochondrial"/>
    <property type="match status" value="1"/>
</dbReference>
<dbReference type="Gene3D" id="1.10.40.30">
    <property type="entry name" value="Fumarase/aspartase (C-terminal domain)"/>
    <property type="match status" value="1"/>
</dbReference>
<organism evidence="8 9">
    <name type="scientific">Halolactibacillus alkaliphilus</name>
    <dbReference type="NCBI Taxonomy" id="442899"/>
    <lineage>
        <taxon>Bacteria</taxon>
        <taxon>Bacillati</taxon>
        <taxon>Bacillota</taxon>
        <taxon>Bacilli</taxon>
        <taxon>Bacillales</taxon>
        <taxon>Bacillaceae</taxon>
        <taxon>Halolactibacillus</taxon>
    </lineage>
</organism>
<dbReference type="EC" id="4.2.1.2" evidence="5"/>
<proteinExistence type="inferred from homology"/>
<dbReference type="SUPFAM" id="SSF48557">
    <property type="entry name" value="L-aspartase-like"/>
    <property type="match status" value="1"/>
</dbReference>
<dbReference type="UniPathway" id="UPA00223">
    <property type="reaction ID" value="UER01007"/>
</dbReference>
<comment type="pathway">
    <text evidence="5">Carbohydrate metabolism; tricarboxylic acid cycle; (S)-malate from fumarate: step 1/1.</text>
</comment>
<keyword evidence="5" id="KW-0963">Cytoplasm</keyword>
<evidence type="ECO:0000313" key="9">
    <source>
        <dbReference type="Proteomes" id="UP000321400"/>
    </source>
</evidence>
<comment type="similarity">
    <text evidence="2 5">Belongs to the class-II fumarase/aspartase family. Fumarase subfamily.</text>
</comment>
<evidence type="ECO:0000256" key="1">
    <source>
        <dbReference type="ARBA" id="ARBA00001494"/>
    </source>
</evidence>
<sequence length="451" mass="49633">MVRKVRDAFGEMEVSEAVFYGAQTKRSLDNFPIGTEKMPKQLIEAFVMLKRAAAKANHRLGTLSLEKSTRIVDACDQWLHQPDYQHFPLVVWQTGSGTQTNMNVNEVLSFLASDNKVTLHPNDDVNKSQSSNDTFPTAMHVATVLALTDRLFPALERLIQTVKAKQHQFADVVKIGRTHLQDATPLTVGQEFSGYLAMLEKIEHMLIQDMDGCFELAIGGTAVGTGLNAPVDFGDEVAHALSRYTGLPFRKTDNHYHGLTSHSQLVHLHGTVKALAMDLFKIGNDLRYLSSGPRAGYGEYTLPANEPGSSIMPGKVNPTQIEAMTMVCSQVLGNDTTISFAASQGQFQLNVFKPVIIYNVLQSIELLSDAMDSFNLRCLSGLTINEEVVKASVAQSLMLVTALNPHIGYDKASEIAKYAHLKQTDLKTAALALGYVTEEAFDQWVDPTKMI</sequence>
<dbReference type="PANTHER" id="PTHR11444">
    <property type="entry name" value="ASPARTATEAMMONIA/ARGININOSUCCINATE/ADENYLOSUCCINATE LYASE"/>
    <property type="match status" value="1"/>
</dbReference>
<evidence type="ECO:0000256" key="2">
    <source>
        <dbReference type="ARBA" id="ARBA00009084"/>
    </source>
</evidence>
<dbReference type="InterPro" id="IPR005677">
    <property type="entry name" value="Fum_hydII"/>
</dbReference>
<dbReference type="InterPro" id="IPR018951">
    <property type="entry name" value="Fumarase_C_C"/>
</dbReference>
<dbReference type="PRINTS" id="PR00149">
    <property type="entry name" value="FUMRATELYASE"/>
</dbReference>
<feature type="binding site" evidence="5">
    <location>
        <begin position="96"/>
        <end position="98"/>
    </location>
    <ligand>
        <name>substrate</name>
    </ligand>
</feature>
<keyword evidence="3 5" id="KW-0816">Tricarboxylic acid cycle</keyword>
<comment type="function">
    <text evidence="5">Involved in the TCA cycle. Catalyzes the stereospecific interconversion of fumarate to L-malate.</text>
</comment>
<dbReference type="InterPro" id="IPR022761">
    <property type="entry name" value="Fumarate_lyase_N"/>
</dbReference>
<dbReference type="FunFam" id="1.10.275.10:FF:000001">
    <property type="entry name" value="Fumarate hydratase, mitochondrial"/>
    <property type="match status" value="1"/>
</dbReference>
<keyword evidence="4 5" id="KW-0456">Lyase</keyword>
<feature type="active site" evidence="5">
    <location>
        <position position="309"/>
    </location>
</feature>
<comment type="catalytic activity">
    <reaction evidence="1">
        <text>L-aspartate = fumarate + NH4(+)</text>
        <dbReference type="Rhea" id="RHEA:16601"/>
        <dbReference type="ChEBI" id="CHEBI:28938"/>
        <dbReference type="ChEBI" id="CHEBI:29806"/>
        <dbReference type="ChEBI" id="CHEBI:29991"/>
        <dbReference type="EC" id="4.3.1.1"/>
    </reaction>
</comment>
<comment type="miscellaneous">
    <text evidence="5">There are 2 substrate-binding sites: the catalytic A site, and the non-catalytic B site that may play a role in the transfer of substrate or product between the active site and the solvent. Alternatively, the B site may bind allosteric effectors.</text>
</comment>
<comment type="subcellular location">
    <subcellularLocation>
        <location evidence="5">Cytoplasm</location>
    </subcellularLocation>
</comment>
<dbReference type="GO" id="GO:0006106">
    <property type="term" value="P:fumarate metabolic process"/>
    <property type="evidence" value="ECO:0007669"/>
    <property type="project" value="InterPro"/>
</dbReference>
<accession>A0A511X1M9</accession>
<dbReference type="Pfam" id="PF00206">
    <property type="entry name" value="Lyase_1"/>
    <property type="match status" value="1"/>
</dbReference>
<protein>
    <recommendedName>
        <fullName evidence="5">Fumarate hydratase class II</fullName>
        <shortName evidence="5">Fumarase C</shortName>
        <ecNumber evidence="5">4.2.1.2</ecNumber>
    </recommendedName>
    <alternativeName>
        <fullName evidence="5">Aerobic fumarase</fullName>
    </alternativeName>
    <alternativeName>
        <fullName evidence="5">Iron-independent fumarase</fullName>
    </alternativeName>
</protein>
<evidence type="ECO:0000256" key="3">
    <source>
        <dbReference type="ARBA" id="ARBA00022532"/>
    </source>
</evidence>
<dbReference type="FunFam" id="1.10.40.30:FF:000002">
    <property type="entry name" value="Fumarate hydratase class II"/>
    <property type="match status" value="1"/>
</dbReference>
<evidence type="ECO:0000256" key="5">
    <source>
        <dbReference type="HAMAP-Rule" id="MF_00743"/>
    </source>
</evidence>
<feature type="binding site" evidence="5">
    <location>
        <position position="178"/>
    </location>
    <ligand>
        <name>substrate</name>
    </ligand>
</feature>
<dbReference type="GO" id="GO:0006099">
    <property type="term" value="P:tricarboxylic acid cycle"/>
    <property type="evidence" value="ECO:0007669"/>
    <property type="project" value="UniProtKB-UniRule"/>
</dbReference>
<evidence type="ECO:0000256" key="4">
    <source>
        <dbReference type="ARBA" id="ARBA00023239"/>
    </source>
</evidence>
<dbReference type="EMBL" id="BJYE01000014">
    <property type="protein sequence ID" value="GEN56862.1"/>
    <property type="molecule type" value="Genomic_DNA"/>
</dbReference>
<dbReference type="PROSITE" id="PS00163">
    <property type="entry name" value="FUMARATE_LYASES"/>
    <property type="match status" value="1"/>
</dbReference>
<name>A0A511X1M9_9BACI</name>
<comment type="subunit">
    <text evidence="5">Homotetramer.</text>
</comment>
<dbReference type="GO" id="GO:0004333">
    <property type="term" value="F:fumarate hydratase activity"/>
    <property type="evidence" value="ECO:0007669"/>
    <property type="project" value="UniProtKB-UniRule"/>
</dbReference>
<dbReference type="Gene3D" id="1.10.275.10">
    <property type="entry name" value="Fumarase/aspartase (N-terminal domain)"/>
    <property type="match status" value="1"/>
</dbReference>
<dbReference type="HAMAP" id="MF_00743">
    <property type="entry name" value="FumaraseC"/>
    <property type="match status" value="1"/>
</dbReference>
<feature type="domain" description="Fumarate lyase N-terminal" evidence="6">
    <location>
        <begin position="10"/>
        <end position="333"/>
    </location>
</feature>
<dbReference type="Gene3D" id="1.20.200.10">
    <property type="entry name" value="Fumarase/aspartase (Central domain)"/>
    <property type="match status" value="1"/>
</dbReference>
<keyword evidence="9" id="KW-1185">Reference proteome</keyword>
<comment type="caution">
    <text evidence="8">The sequence shown here is derived from an EMBL/GenBank/DDBJ whole genome shotgun (WGS) entry which is preliminary data.</text>
</comment>
<dbReference type="InterPro" id="IPR020557">
    <property type="entry name" value="Fumarate_lyase_CS"/>
</dbReference>
<gene>
    <name evidence="5 8" type="primary">fumC</name>
    <name evidence="8" type="ORF">HAL01_13260</name>
</gene>
<evidence type="ECO:0000259" key="6">
    <source>
        <dbReference type="Pfam" id="PF00206"/>
    </source>
</evidence>